<comment type="caution">
    <text evidence="2">The sequence shown here is derived from an EMBL/GenBank/DDBJ whole genome shotgun (WGS) entry which is preliminary data.</text>
</comment>
<organism evidence="2 3">
    <name type="scientific">Candidatus Liptonbacteria bacterium RIFCSPHIGHO2_01_FULL_57_28</name>
    <dbReference type="NCBI Taxonomy" id="1798647"/>
    <lineage>
        <taxon>Bacteria</taxon>
        <taxon>Candidatus Liptoniibacteriota</taxon>
    </lineage>
</organism>
<dbReference type="EMBL" id="MHKX01000017">
    <property type="protein sequence ID" value="OGY98054.1"/>
    <property type="molecule type" value="Genomic_DNA"/>
</dbReference>
<dbReference type="Pfam" id="PF08309">
    <property type="entry name" value="LVIVD"/>
    <property type="match status" value="3"/>
</dbReference>
<keyword evidence="1" id="KW-1133">Transmembrane helix</keyword>
<accession>A0A1G2C9J0</accession>
<name>A0A1G2C9J0_9BACT</name>
<evidence type="ECO:0000256" key="1">
    <source>
        <dbReference type="SAM" id="Phobius"/>
    </source>
</evidence>
<dbReference type="Proteomes" id="UP000179059">
    <property type="component" value="Unassembled WGS sequence"/>
</dbReference>
<proteinExistence type="predicted"/>
<keyword evidence="1" id="KW-0812">Transmembrane</keyword>
<reference evidence="2 3" key="1">
    <citation type="journal article" date="2016" name="Nat. Commun.">
        <title>Thousands of microbial genomes shed light on interconnected biogeochemical processes in an aquifer system.</title>
        <authorList>
            <person name="Anantharaman K."/>
            <person name="Brown C.T."/>
            <person name="Hug L.A."/>
            <person name="Sharon I."/>
            <person name="Castelle C.J."/>
            <person name="Probst A.J."/>
            <person name="Thomas B.C."/>
            <person name="Singh A."/>
            <person name="Wilkins M.J."/>
            <person name="Karaoz U."/>
            <person name="Brodie E.L."/>
            <person name="Williams K.H."/>
            <person name="Hubbard S.S."/>
            <person name="Banfield J.F."/>
        </authorList>
    </citation>
    <scope>NUCLEOTIDE SEQUENCE [LARGE SCALE GENOMIC DNA]</scope>
</reference>
<evidence type="ECO:0000313" key="2">
    <source>
        <dbReference type="EMBL" id="OGY98054.1"/>
    </source>
</evidence>
<protein>
    <submittedName>
        <fullName evidence="2">Uncharacterized protein</fullName>
    </submittedName>
</protein>
<dbReference type="InterPro" id="IPR011047">
    <property type="entry name" value="Quinoprotein_ADH-like_sf"/>
</dbReference>
<dbReference type="STRING" id="1798647.A2855_00935"/>
<sequence>MRDAWIGKNRGRRRGSGTLEILIAFSVIILAITAAISVAFGNQGVTVDTELDHQAFYKATRELEKVRAAALADFDAVSSSPAELLALSEGEYNSIYTKQIGILDISPCAKAVTSTITWQVDLLRPQKVELTSVVVSPQELFALGGDCSALPPEDDWENPDTANSIDISPAGNDATDVDVVKRGGNKVAFITARKSPDANDDFWAIDINDPQNLSILGSTSTGPGLNALDVAGDYAFAANNDSVNQLHVIDVSDPTDPHLVASSSLSGADASAISIAYYHDEDFAVEDRVYIGTASDPDGPEFFVFDVSNPENPNQLGGIELGRDVNAVEVDGDGYAYLATSADTAEITVIDISSPGSMSQAAVFNIRDTDGNPSNMDATSLALVGNRLYVGRERAVGAKERDFVILNVTSPAAPAELGGKRLKLNPGTEVSGIAVSGKFAFLAINDPNDGFHVWIISDPTNIVAPSACNIYNFSQHTTGLDYMDNFVYTSNESNDAFRVIKNNTSETCDS</sequence>
<gene>
    <name evidence="2" type="ORF">A2855_00935</name>
</gene>
<evidence type="ECO:0000313" key="3">
    <source>
        <dbReference type="Proteomes" id="UP000179059"/>
    </source>
</evidence>
<dbReference type="SUPFAM" id="SSF50998">
    <property type="entry name" value="Quinoprotein alcohol dehydrogenase-like"/>
    <property type="match status" value="1"/>
</dbReference>
<feature type="transmembrane region" description="Helical" evidence="1">
    <location>
        <begin position="21"/>
        <end position="40"/>
    </location>
</feature>
<dbReference type="InterPro" id="IPR013211">
    <property type="entry name" value="LVIVD"/>
</dbReference>
<dbReference type="AlphaFoldDB" id="A0A1G2C9J0"/>
<keyword evidence="1" id="KW-0472">Membrane</keyword>